<dbReference type="STRING" id="128403.WA1_43275"/>
<dbReference type="RefSeq" id="WP_017748260.1">
    <property type="nucleotide sequence ID" value="NZ_KQ976354.1"/>
</dbReference>
<name>A0A139WVP3_9CYAN</name>
<gene>
    <name evidence="1" type="ORF">WA1_43275</name>
</gene>
<reference evidence="1 2" key="1">
    <citation type="journal article" date="2013" name="Genome Biol. Evol.">
        <title>Genomes of Stigonematalean cyanobacteria (subsection V) and the evolution of oxygenic photosynthesis from prokaryotes to plastids.</title>
        <authorList>
            <person name="Dagan T."/>
            <person name="Roettger M."/>
            <person name="Stucken K."/>
            <person name="Landan G."/>
            <person name="Koch R."/>
            <person name="Major P."/>
            <person name="Gould S.B."/>
            <person name="Goremykin V.V."/>
            <person name="Rippka R."/>
            <person name="Tandeau de Marsac N."/>
            <person name="Gugger M."/>
            <person name="Lockhart P.J."/>
            <person name="Allen J.F."/>
            <person name="Brune I."/>
            <person name="Maus I."/>
            <person name="Puhler A."/>
            <person name="Martin W.F."/>
        </authorList>
    </citation>
    <scope>NUCLEOTIDE SEQUENCE [LARGE SCALE GENOMIC DNA]</scope>
    <source>
        <strain evidence="1 2">PCC 7110</strain>
    </source>
</reference>
<protein>
    <recommendedName>
        <fullName evidence="3">Flagellar assembly protein H</fullName>
    </recommendedName>
</protein>
<accession>A0A139WVP3</accession>
<dbReference type="AlphaFoldDB" id="A0A139WVP3"/>
<dbReference type="EMBL" id="ANNX02000047">
    <property type="protein sequence ID" value="KYC36515.1"/>
    <property type="molecule type" value="Genomic_DNA"/>
</dbReference>
<comment type="caution">
    <text evidence="1">The sequence shown here is derived from an EMBL/GenBank/DDBJ whole genome shotgun (WGS) entry which is preliminary data.</text>
</comment>
<evidence type="ECO:0000313" key="1">
    <source>
        <dbReference type="EMBL" id="KYC36515.1"/>
    </source>
</evidence>
<organism evidence="1 2">
    <name type="scientific">Scytonema hofmannii PCC 7110</name>
    <dbReference type="NCBI Taxonomy" id="128403"/>
    <lineage>
        <taxon>Bacteria</taxon>
        <taxon>Bacillati</taxon>
        <taxon>Cyanobacteriota</taxon>
        <taxon>Cyanophyceae</taxon>
        <taxon>Nostocales</taxon>
        <taxon>Scytonemataceae</taxon>
        <taxon>Scytonema</taxon>
    </lineage>
</organism>
<proteinExistence type="predicted"/>
<evidence type="ECO:0000313" key="2">
    <source>
        <dbReference type="Proteomes" id="UP000076925"/>
    </source>
</evidence>
<evidence type="ECO:0008006" key="3">
    <source>
        <dbReference type="Google" id="ProtNLM"/>
    </source>
</evidence>
<dbReference type="OrthoDB" id="509960at2"/>
<dbReference type="Proteomes" id="UP000076925">
    <property type="component" value="Unassembled WGS sequence"/>
</dbReference>
<sequence>MTRFPYDQFTKNYFKELLSPSGKVETSRKVAAEIKEIDVYFAPSPQESQEREQLGLLGRFAATSTVFEPFRNAVKRTEVRSCLNKLFDIFAELEREAKRNGTEIVEEELPFLWILSPTASEAQLEGFRAILDEENWLPGVYLLGEFYRGAIVAIHQLPQTQETLWLRILGKGRVQQQAIQELQALPAENSLRKVAIDLLSNLKTTLELKQDLDQEERELIMQLSPVYEQRLVEAREQGVQQGIEQGVQQGIEQGVQQGVQADRRNTIDALLRMRFGTVDEELTAAIQPIADLPSSDYAALLLQLPNLSREELLARFGNTEH</sequence>
<keyword evidence="2" id="KW-1185">Reference proteome</keyword>